<keyword evidence="6" id="KW-1185">Reference proteome</keyword>
<gene>
    <name evidence="5" type="ORF">GRQ65_08205</name>
</gene>
<dbReference type="NCBIfam" id="TIGR00121">
    <property type="entry name" value="birA_ligase"/>
    <property type="match status" value="1"/>
</dbReference>
<keyword evidence="1 5" id="KW-0436">Ligase</keyword>
<evidence type="ECO:0000256" key="2">
    <source>
        <dbReference type="ARBA" id="ARBA00023267"/>
    </source>
</evidence>
<evidence type="ECO:0000313" key="6">
    <source>
        <dbReference type="Proteomes" id="UP000473325"/>
    </source>
</evidence>
<sequence length="292" mass="30334">MVSFRRLEVTIVTVSPAADESPATDRPPLDSTALSADGALLPGLRVEVVEETGSTNALVAERARAGEPEGLVVVAEHQTAGRGRLDRRWETPPRAALTFSVLLRPSVAPASWPWLPLLAGHAVGKTLRAVGHDAAVKWPNDVLIDGRKVAGLLVERVDSPAGPAAVVGIGLNVSTSRQELPVPEATSLALEAGGAPDRTALLVDLLATLGESYAAWQAGGAAAEARLAESYAAACDTVGREVRVDLPAAQTLHGRATGVDSRGRLLVEHDGTTTAVAAGDVVHVRAQERPQD</sequence>
<reference evidence="5 6" key="1">
    <citation type="submission" date="2019-12" db="EMBL/GenBank/DDBJ databases">
        <authorList>
            <person name="Kun Z."/>
        </authorList>
    </citation>
    <scope>NUCLEOTIDE SEQUENCE [LARGE SCALE GENOMIC DNA]</scope>
    <source>
        <strain evidence="5 6">YIM 123512</strain>
    </source>
</reference>
<dbReference type="InterPro" id="IPR045864">
    <property type="entry name" value="aa-tRNA-synth_II/BPL/LPL"/>
</dbReference>
<name>A0A6L7F0G3_9ACTN</name>
<dbReference type="Gene3D" id="2.30.30.100">
    <property type="match status" value="1"/>
</dbReference>
<dbReference type="InterPro" id="IPR003142">
    <property type="entry name" value="BPL_C"/>
</dbReference>
<comment type="caution">
    <text evidence="5">The sequence shown here is derived from an EMBL/GenBank/DDBJ whole genome shotgun (WGS) entry which is preliminary data.</text>
</comment>
<dbReference type="EMBL" id="WUEK01000004">
    <property type="protein sequence ID" value="MXG89532.1"/>
    <property type="molecule type" value="Genomic_DNA"/>
</dbReference>
<dbReference type="Pfam" id="PF03099">
    <property type="entry name" value="BPL_LplA_LipB"/>
    <property type="match status" value="1"/>
</dbReference>
<dbReference type="InterPro" id="IPR004408">
    <property type="entry name" value="Biotin_CoA_COase_ligase"/>
</dbReference>
<keyword evidence="2" id="KW-0092">Biotin</keyword>
<dbReference type="EC" id="6.3.4.15" evidence="3"/>
<dbReference type="SUPFAM" id="SSF55681">
    <property type="entry name" value="Class II aaRS and biotin synthetases"/>
    <property type="match status" value="1"/>
</dbReference>
<protein>
    <recommendedName>
        <fullName evidence="3">biotin--[biotin carboxyl-carrier protein] ligase</fullName>
        <ecNumber evidence="3">6.3.4.15</ecNumber>
    </recommendedName>
</protein>
<dbReference type="GO" id="GO:0005737">
    <property type="term" value="C:cytoplasm"/>
    <property type="evidence" value="ECO:0007669"/>
    <property type="project" value="TreeGrafter"/>
</dbReference>
<evidence type="ECO:0000256" key="3">
    <source>
        <dbReference type="ARBA" id="ARBA00024227"/>
    </source>
</evidence>
<dbReference type="InterPro" id="IPR004143">
    <property type="entry name" value="BPL_LPL_catalytic"/>
</dbReference>
<evidence type="ECO:0000313" key="5">
    <source>
        <dbReference type="EMBL" id="MXG89532.1"/>
    </source>
</evidence>
<dbReference type="Gene3D" id="3.30.930.10">
    <property type="entry name" value="Bira Bifunctional Protein, Domain 2"/>
    <property type="match status" value="1"/>
</dbReference>
<evidence type="ECO:0000256" key="1">
    <source>
        <dbReference type="ARBA" id="ARBA00022598"/>
    </source>
</evidence>
<dbReference type="CDD" id="cd16442">
    <property type="entry name" value="BPL"/>
    <property type="match status" value="1"/>
</dbReference>
<dbReference type="PANTHER" id="PTHR12835">
    <property type="entry name" value="BIOTIN PROTEIN LIGASE"/>
    <property type="match status" value="1"/>
</dbReference>
<evidence type="ECO:0000259" key="4">
    <source>
        <dbReference type="PROSITE" id="PS51733"/>
    </source>
</evidence>
<dbReference type="AlphaFoldDB" id="A0A6L7F0G3"/>
<dbReference type="PROSITE" id="PS51733">
    <property type="entry name" value="BPL_LPL_CATALYTIC"/>
    <property type="match status" value="1"/>
</dbReference>
<dbReference type="GO" id="GO:0004077">
    <property type="term" value="F:biotin--[biotin carboxyl-carrier protein] ligase activity"/>
    <property type="evidence" value="ECO:0007669"/>
    <property type="project" value="UniProtKB-EC"/>
</dbReference>
<proteinExistence type="predicted"/>
<accession>A0A6L7F0G3</accession>
<organism evidence="5 6">
    <name type="scientific">Nocardioides flavescens</name>
    <dbReference type="NCBI Taxonomy" id="2691959"/>
    <lineage>
        <taxon>Bacteria</taxon>
        <taxon>Bacillati</taxon>
        <taxon>Actinomycetota</taxon>
        <taxon>Actinomycetes</taxon>
        <taxon>Propionibacteriales</taxon>
        <taxon>Nocardioidaceae</taxon>
        <taxon>Nocardioides</taxon>
    </lineage>
</organism>
<dbReference type="Pfam" id="PF02237">
    <property type="entry name" value="BPL_C"/>
    <property type="match status" value="1"/>
</dbReference>
<feature type="domain" description="BPL/LPL catalytic" evidence="4">
    <location>
        <begin position="43"/>
        <end position="217"/>
    </location>
</feature>
<dbReference type="Proteomes" id="UP000473325">
    <property type="component" value="Unassembled WGS sequence"/>
</dbReference>
<dbReference type="PANTHER" id="PTHR12835:SF5">
    <property type="entry name" value="BIOTIN--PROTEIN LIGASE"/>
    <property type="match status" value="1"/>
</dbReference>